<organism evidence="4 5">
    <name type="scientific">Cymbomonas tetramitiformis</name>
    <dbReference type="NCBI Taxonomy" id="36881"/>
    <lineage>
        <taxon>Eukaryota</taxon>
        <taxon>Viridiplantae</taxon>
        <taxon>Chlorophyta</taxon>
        <taxon>Pyramimonadophyceae</taxon>
        <taxon>Pyramimonadales</taxon>
        <taxon>Pyramimonadaceae</taxon>
        <taxon>Cymbomonas</taxon>
    </lineage>
</organism>
<evidence type="ECO:0000313" key="5">
    <source>
        <dbReference type="Proteomes" id="UP001190700"/>
    </source>
</evidence>
<feature type="region of interest" description="Disordered" evidence="1">
    <location>
        <begin position="342"/>
        <end position="370"/>
    </location>
</feature>
<protein>
    <recommendedName>
        <fullName evidence="3">SCP domain-containing protein</fullName>
    </recommendedName>
</protein>
<gene>
    <name evidence="4" type="ORF">CYMTET_19931</name>
</gene>
<evidence type="ECO:0000259" key="3">
    <source>
        <dbReference type="SMART" id="SM00198"/>
    </source>
</evidence>
<dbReference type="Pfam" id="PF00188">
    <property type="entry name" value="CAP"/>
    <property type="match status" value="1"/>
</dbReference>
<feature type="domain" description="SCP" evidence="3">
    <location>
        <begin position="43"/>
        <end position="172"/>
    </location>
</feature>
<feature type="region of interest" description="Disordered" evidence="1">
    <location>
        <begin position="471"/>
        <end position="495"/>
    </location>
</feature>
<name>A0AAE0G531_9CHLO</name>
<feature type="compositionally biased region" description="Acidic residues" evidence="1">
    <location>
        <begin position="361"/>
        <end position="370"/>
    </location>
</feature>
<reference evidence="4 5" key="1">
    <citation type="journal article" date="2015" name="Genome Biol. Evol.">
        <title>Comparative Genomics of a Bacterivorous Green Alga Reveals Evolutionary Causalities and Consequences of Phago-Mixotrophic Mode of Nutrition.</title>
        <authorList>
            <person name="Burns J.A."/>
            <person name="Paasch A."/>
            <person name="Narechania A."/>
            <person name="Kim E."/>
        </authorList>
    </citation>
    <scope>NUCLEOTIDE SEQUENCE [LARGE SCALE GENOMIC DNA]</scope>
    <source>
        <strain evidence="4 5">PLY_AMNH</strain>
    </source>
</reference>
<proteinExistence type="predicted"/>
<sequence length="495" mass="53722">MKVGGFIQLLTIGCKFSFEAVAWTVSSRVLAQNDSCYTYGSSTGAEGWVSDHNYYRGQYDADPLEWDVDLEAKAQTRADELATGNASNPSDSYATWPYSGENLAEGNSTQAAVVTAWIEEAYSLWDCRGNYEDVDGISQFTAAVWKGIDRLGCAESGKHYVCQYGSIHCKDKTKAYGGATCYGTTPSHLPNFRLEGCYSRCVACDNGYGPCAPSPPPPFPPPLPFPPPPLPSPPPSPPPAAEVLLDCVVQQDISAFDNASFEARFKEEFCGEVAQTATVSLSAVRVFDIQAGSVVVESRVAFTSIDNATAFQATVEGGNEIFSRNFTQEFGNVSIERVSTVTLETNSPTGPSPDEGKVPTEDTEETDSDDSEAVWNALVTMFIVAGSGTAFMLLIMAALHIQRATQDFSIIRNARGAPLSRKHRDSAFVGSKRRDSRTRVVQEVMMASWMRNTDEEGQSVILPRSITAKPFKPVDGPPTLKPTEETTMNPLFEST</sequence>
<keyword evidence="2" id="KW-0472">Membrane</keyword>
<keyword evidence="2" id="KW-1133">Transmembrane helix</keyword>
<feature type="compositionally biased region" description="Polar residues" evidence="1">
    <location>
        <begin position="485"/>
        <end position="495"/>
    </location>
</feature>
<dbReference type="SMART" id="SM00198">
    <property type="entry name" value="SCP"/>
    <property type="match status" value="1"/>
</dbReference>
<dbReference type="AlphaFoldDB" id="A0AAE0G531"/>
<keyword evidence="5" id="KW-1185">Reference proteome</keyword>
<evidence type="ECO:0000313" key="4">
    <source>
        <dbReference type="EMBL" id="KAK3271739.1"/>
    </source>
</evidence>
<dbReference type="Proteomes" id="UP001190700">
    <property type="component" value="Unassembled WGS sequence"/>
</dbReference>
<dbReference type="EMBL" id="LGRX02009398">
    <property type="protein sequence ID" value="KAK3271739.1"/>
    <property type="molecule type" value="Genomic_DNA"/>
</dbReference>
<dbReference type="InterPro" id="IPR001283">
    <property type="entry name" value="CRISP-related"/>
</dbReference>
<evidence type="ECO:0000256" key="2">
    <source>
        <dbReference type="SAM" id="Phobius"/>
    </source>
</evidence>
<evidence type="ECO:0000256" key="1">
    <source>
        <dbReference type="SAM" id="MobiDB-lite"/>
    </source>
</evidence>
<dbReference type="SUPFAM" id="SSF55797">
    <property type="entry name" value="PR-1-like"/>
    <property type="match status" value="1"/>
</dbReference>
<dbReference type="PANTHER" id="PTHR10334">
    <property type="entry name" value="CYSTEINE-RICH SECRETORY PROTEIN-RELATED"/>
    <property type="match status" value="1"/>
</dbReference>
<accession>A0AAE0G531</accession>
<keyword evidence="2" id="KW-0812">Transmembrane</keyword>
<dbReference type="InterPro" id="IPR035940">
    <property type="entry name" value="CAP_sf"/>
</dbReference>
<dbReference type="Gene3D" id="3.40.33.10">
    <property type="entry name" value="CAP"/>
    <property type="match status" value="1"/>
</dbReference>
<comment type="caution">
    <text evidence="4">The sequence shown here is derived from an EMBL/GenBank/DDBJ whole genome shotgun (WGS) entry which is preliminary data.</text>
</comment>
<dbReference type="InterPro" id="IPR014044">
    <property type="entry name" value="CAP_dom"/>
</dbReference>
<feature type="transmembrane region" description="Helical" evidence="2">
    <location>
        <begin position="373"/>
        <end position="399"/>
    </location>
</feature>